<name>A0A8C1QZM5_CYPCA</name>
<reference evidence="2" key="1">
    <citation type="submission" date="2025-08" db="UniProtKB">
        <authorList>
            <consortium name="Ensembl"/>
        </authorList>
    </citation>
    <scope>IDENTIFICATION</scope>
</reference>
<dbReference type="Pfam" id="PF00078">
    <property type="entry name" value="RVT_1"/>
    <property type="match status" value="1"/>
</dbReference>
<dbReference type="Ensembl" id="ENSCCRT00010084717.1">
    <property type="protein sequence ID" value="ENSCCRP00010076414.1"/>
    <property type="gene ID" value="ENSCCRG00010033341.1"/>
</dbReference>
<dbReference type="PROSITE" id="PS50878">
    <property type="entry name" value="RT_POL"/>
    <property type="match status" value="1"/>
</dbReference>
<evidence type="ECO:0000313" key="2">
    <source>
        <dbReference type="Ensembl" id="ENSCCRP00010076414.1"/>
    </source>
</evidence>
<dbReference type="CDD" id="cd01650">
    <property type="entry name" value="RT_nLTR_like"/>
    <property type="match status" value="1"/>
</dbReference>
<dbReference type="Proteomes" id="UP000694427">
    <property type="component" value="Unplaced"/>
</dbReference>
<organism evidence="2 3">
    <name type="scientific">Cyprinus carpio</name>
    <name type="common">Common carp</name>
    <dbReference type="NCBI Taxonomy" id="7962"/>
    <lineage>
        <taxon>Eukaryota</taxon>
        <taxon>Metazoa</taxon>
        <taxon>Chordata</taxon>
        <taxon>Craniata</taxon>
        <taxon>Vertebrata</taxon>
        <taxon>Euteleostomi</taxon>
        <taxon>Actinopterygii</taxon>
        <taxon>Neopterygii</taxon>
        <taxon>Teleostei</taxon>
        <taxon>Ostariophysi</taxon>
        <taxon>Cypriniformes</taxon>
        <taxon>Cyprinidae</taxon>
        <taxon>Cyprininae</taxon>
        <taxon>Cyprinus</taxon>
    </lineage>
</organism>
<dbReference type="InterPro" id="IPR043502">
    <property type="entry name" value="DNA/RNA_pol_sf"/>
</dbReference>
<keyword evidence="3" id="KW-1185">Reference proteome</keyword>
<protein>
    <recommendedName>
        <fullName evidence="1">Reverse transcriptase domain-containing protein</fullName>
    </recommendedName>
</protein>
<proteinExistence type="predicted"/>
<sequence>MYSTDLCDRFLTFFTSKVENVHRQLLTGTLHNDSCQSITHTPPHSVFSNFTLPTISEIVGLIGKSKSSTCQLDPLPTPLVKACLPALLPLITKIVHASLGSGFVSPSLKSAIITPILKKPGGDPFDFENFRPISNLPFISKVVEKCIAIQIHEHLSNNNLYEQFQSGFRPHHSTETALVRITNDLLLAADSGLLTILVLLDLSAAFDTVSHNILLDRLVSIGITGTALSWFSSYLSGRSQRIQLKGFSSRLSTVTTGVPQGSVLGPLLFIIYMLPLGDILRKYGINFHCYADDTQLYLSAKPTGSFPPPSLSSCLAEIKDWLSANFLKLNGNKTEALLVGTRSVVSKSNCFSLHIDNTAICPSSQVKSLGVIMDSTLSFKDQINNITRIAYFHLRNINRLRPFLSNNNTAVLIHALVTSRIDYCNALLTGIPSKLRHKLQLVQNSAARILSRTPYTDHISPVLQQLHWLPVKYRVEFKILLLTYKALHNLAPQYLTQLLQVYTPSRALRSSSSISLAVPRIRLTTMGARSFSYVAPRLWNSLPLDVRNSECLLTFKKHLKTYLFIQAFL</sequence>
<dbReference type="SUPFAM" id="SSF56672">
    <property type="entry name" value="DNA/RNA polymerases"/>
    <property type="match status" value="1"/>
</dbReference>
<dbReference type="AlphaFoldDB" id="A0A8C1QZM5"/>
<dbReference type="PANTHER" id="PTHR33332">
    <property type="entry name" value="REVERSE TRANSCRIPTASE DOMAIN-CONTAINING PROTEIN"/>
    <property type="match status" value="1"/>
</dbReference>
<reference evidence="2" key="2">
    <citation type="submission" date="2025-09" db="UniProtKB">
        <authorList>
            <consortium name="Ensembl"/>
        </authorList>
    </citation>
    <scope>IDENTIFICATION</scope>
</reference>
<feature type="domain" description="Reverse transcriptase" evidence="1">
    <location>
        <begin position="97"/>
        <end position="373"/>
    </location>
</feature>
<evidence type="ECO:0000259" key="1">
    <source>
        <dbReference type="PROSITE" id="PS50878"/>
    </source>
</evidence>
<accession>A0A8C1QZM5</accession>
<dbReference type="InterPro" id="IPR000477">
    <property type="entry name" value="RT_dom"/>
</dbReference>
<evidence type="ECO:0000313" key="3">
    <source>
        <dbReference type="Proteomes" id="UP000694427"/>
    </source>
</evidence>